<dbReference type="Pfam" id="PF23622">
    <property type="entry name" value="LRR_At1g61320_AtMIF1"/>
    <property type="match status" value="1"/>
</dbReference>
<evidence type="ECO:0000313" key="3">
    <source>
        <dbReference type="Proteomes" id="UP001459277"/>
    </source>
</evidence>
<dbReference type="InterPro" id="IPR055357">
    <property type="entry name" value="LRR_At1g61320_AtMIF1"/>
</dbReference>
<dbReference type="Proteomes" id="UP001459277">
    <property type="component" value="Unassembled WGS sequence"/>
</dbReference>
<reference evidence="2 3" key="1">
    <citation type="submission" date="2024-01" db="EMBL/GenBank/DDBJ databases">
        <title>A telomere-to-telomere, gap-free genome of sweet tea (Lithocarpus litseifolius).</title>
        <authorList>
            <person name="Zhou J."/>
        </authorList>
    </citation>
    <scope>NUCLEOTIDE SEQUENCE [LARGE SCALE GENOMIC DNA]</scope>
    <source>
        <strain evidence="2">Zhou-2022a</strain>
        <tissue evidence="2">Leaf</tissue>
    </source>
</reference>
<protein>
    <recommendedName>
        <fullName evidence="1">At1g61320/AtMIF1 LRR domain-containing protein</fullName>
    </recommendedName>
</protein>
<dbReference type="AlphaFoldDB" id="A0AAW2DEW9"/>
<proteinExistence type="predicted"/>
<keyword evidence="3" id="KW-1185">Reference proteome</keyword>
<sequence length="521" mass="59869">MEMDGVEEDFDRFSNLPVPIIHHIMSFLPTTKDVTRVAVLSKTLNSVCHSYPILDFDQRSWKKSMGFDLFLDFMEKSLQQRRESNIDIEIFKLCVVDHDGKSDQRIDESICFAIEHNVKELDLRFGDYWIRSRYKVYGQLYPLPKTITIKSLVVLNLVGLAFKFEDLIPSLTLVEHLRIGLCSISSNFTISSSKLKTLQLQDCKGLKTIVVDAVNLQYFSHSTFTESSEISLGDCKSLTNVILENIVITDDWLKNHLSKLLLLENLTLESCKILGEIDICHQKLKSLVLLNCDTLVKAKIEAPNLISLCYNKSKHPETFFPVITLQCSSQLHANLVLFGISTKNDEQFMNFKNFLVSFGHCKSLSLILYDMDLSFLEELRNSLQPPLLSLKHLLVQLFSSSRSLFSSSRSLPELLDIFLCLSPYLETMCFTSKYKENSVELNLQFQNKTAEVEEEDSDFQRNSSWKHHLKKVIIYKFVANNDVQETVVNFFLENDIKVETISDLKGEKYLGCICNSKIKQH</sequence>
<dbReference type="Gene3D" id="3.80.10.10">
    <property type="entry name" value="Ribonuclease Inhibitor"/>
    <property type="match status" value="1"/>
</dbReference>
<dbReference type="InterPro" id="IPR053772">
    <property type="entry name" value="At1g61320/At1g61330-like"/>
</dbReference>
<dbReference type="EMBL" id="JAZDWU010000003">
    <property type="protein sequence ID" value="KAL0008997.1"/>
    <property type="molecule type" value="Genomic_DNA"/>
</dbReference>
<dbReference type="PANTHER" id="PTHR34145">
    <property type="entry name" value="OS02G0105600 PROTEIN"/>
    <property type="match status" value="1"/>
</dbReference>
<organism evidence="2 3">
    <name type="scientific">Lithocarpus litseifolius</name>
    <dbReference type="NCBI Taxonomy" id="425828"/>
    <lineage>
        <taxon>Eukaryota</taxon>
        <taxon>Viridiplantae</taxon>
        <taxon>Streptophyta</taxon>
        <taxon>Embryophyta</taxon>
        <taxon>Tracheophyta</taxon>
        <taxon>Spermatophyta</taxon>
        <taxon>Magnoliopsida</taxon>
        <taxon>eudicotyledons</taxon>
        <taxon>Gunneridae</taxon>
        <taxon>Pentapetalae</taxon>
        <taxon>rosids</taxon>
        <taxon>fabids</taxon>
        <taxon>Fagales</taxon>
        <taxon>Fagaceae</taxon>
        <taxon>Lithocarpus</taxon>
    </lineage>
</organism>
<evidence type="ECO:0000313" key="2">
    <source>
        <dbReference type="EMBL" id="KAL0008997.1"/>
    </source>
</evidence>
<evidence type="ECO:0000259" key="1">
    <source>
        <dbReference type="Pfam" id="PF23622"/>
    </source>
</evidence>
<dbReference type="InterPro" id="IPR032675">
    <property type="entry name" value="LRR_dom_sf"/>
</dbReference>
<feature type="domain" description="At1g61320/AtMIF1 LRR" evidence="1">
    <location>
        <begin position="228"/>
        <end position="482"/>
    </location>
</feature>
<comment type="caution">
    <text evidence="2">The sequence shown here is derived from an EMBL/GenBank/DDBJ whole genome shotgun (WGS) entry which is preliminary data.</text>
</comment>
<gene>
    <name evidence="2" type="ORF">SO802_010499</name>
</gene>
<dbReference type="InterPro" id="IPR036047">
    <property type="entry name" value="F-box-like_dom_sf"/>
</dbReference>
<dbReference type="SUPFAM" id="SSF81383">
    <property type="entry name" value="F-box domain"/>
    <property type="match status" value="1"/>
</dbReference>
<name>A0AAW2DEW9_9ROSI</name>
<dbReference type="PANTHER" id="PTHR34145:SF28">
    <property type="entry name" value="F-BOX DOMAIN-CONTAINING PROTEIN"/>
    <property type="match status" value="1"/>
</dbReference>
<accession>A0AAW2DEW9</accession>